<protein>
    <submittedName>
        <fullName evidence="1">Uncharacterized protein</fullName>
    </submittedName>
</protein>
<sequence>MTQDAPDRASVPDDVPSGALATAGFYGRLLVAWIAMGFKVPEVAIKEAIDV</sequence>
<organism evidence="1 2">
    <name type="scientific">Sinorhizobium psoraleae</name>
    <dbReference type="NCBI Taxonomy" id="520838"/>
    <lineage>
        <taxon>Bacteria</taxon>
        <taxon>Pseudomonadati</taxon>
        <taxon>Pseudomonadota</taxon>
        <taxon>Alphaproteobacteria</taxon>
        <taxon>Hyphomicrobiales</taxon>
        <taxon>Rhizobiaceae</taxon>
        <taxon>Sinorhizobium/Ensifer group</taxon>
        <taxon>Sinorhizobium</taxon>
    </lineage>
</organism>
<keyword evidence="2" id="KW-1185">Reference proteome</keyword>
<gene>
    <name evidence="1" type="ORF">O3W52_31675</name>
</gene>
<evidence type="ECO:0000313" key="1">
    <source>
        <dbReference type="EMBL" id="MCZ4094270.1"/>
    </source>
</evidence>
<comment type="caution">
    <text evidence="1">The sequence shown here is derived from an EMBL/GenBank/DDBJ whole genome shotgun (WGS) entry which is preliminary data.</text>
</comment>
<reference evidence="1" key="1">
    <citation type="submission" date="2022-10" db="EMBL/GenBank/DDBJ databases">
        <title>Whole genome sequencing of three plant growth promoting bacteria isolated from Vachellia tortilis subsp. raddiana in Morocco.</title>
        <authorList>
            <person name="Hnini M."/>
            <person name="Zouagui R."/>
            <person name="Zouagui H."/>
            <person name="Chemao Elfihri M.-W."/>
            <person name="Ibrahimi A."/>
            <person name="Sbabou L."/>
            <person name="Aurag J."/>
        </authorList>
    </citation>
    <scope>NUCLEOTIDE SEQUENCE</scope>
    <source>
        <strain evidence="1">LMR678</strain>
    </source>
</reference>
<accession>A0ABT4KQM2</accession>
<name>A0ABT4KQM2_9HYPH</name>
<proteinExistence type="predicted"/>
<dbReference type="Proteomes" id="UP001079430">
    <property type="component" value="Unassembled WGS sequence"/>
</dbReference>
<evidence type="ECO:0000313" key="2">
    <source>
        <dbReference type="Proteomes" id="UP001079430"/>
    </source>
</evidence>
<dbReference type="EMBL" id="JAPVOI010000006">
    <property type="protein sequence ID" value="MCZ4094270.1"/>
    <property type="molecule type" value="Genomic_DNA"/>
</dbReference>